<protein>
    <submittedName>
        <fullName evidence="7">Putative RNA-binding protein</fullName>
    </submittedName>
</protein>
<evidence type="ECO:0000256" key="1">
    <source>
        <dbReference type="ARBA" id="ARBA00004604"/>
    </source>
</evidence>
<dbReference type="PROSITE" id="PS50102">
    <property type="entry name" value="RRM"/>
    <property type="match status" value="1"/>
</dbReference>
<dbReference type="Gene3D" id="3.30.70.330">
    <property type="match status" value="1"/>
</dbReference>
<evidence type="ECO:0000256" key="3">
    <source>
        <dbReference type="ARBA" id="ARBA00023242"/>
    </source>
</evidence>
<dbReference type="SUPFAM" id="SSF54928">
    <property type="entry name" value="RNA-binding domain, RBD"/>
    <property type="match status" value="1"/>
</dbReference>
<evidence type="ECO:0000256" key="2">
    <source>
        <dbReference type="ARBA" id="ARBA00022884"/>
    </source>
</evidence>
<dbReference type="OrthoDB" id="21467at2759"/>
<dbReference type="GO" id="GO:0005730">
    <property type="term" value="C:nucleolus"/>
    <property type="evidence" value="ECO:0007669"/>
    <property type="project" value="UniProtKB-SubCell"/>
</dbReference>
<comment type="caution">
    <text evidence="7">The sequence shown here is derived from an EMBL/GenBank/DDBJ whole genome shotgun (WGS) entry which is preliminary data.</text>
</comment>
<reference evidence="7 8" key="1">
    <citation type="submission" date="2018-05" db="EMBL/GenBank/DDBJ databases">
        <title>Whole genome sequencing for identification of molecular markers to develop diagnostic detection tools for the regulated plant pathogen Lachnellula willkommii.</title>
        <authorList>
            <person name="Giroux E."/>
            <person name="Bilodeau G."/>
        </authorList>
    </citation>
    <scope>NUCLEOTIDE SEQUENCE [LARGE SCALE GENOMIC DNA]</scope>
    <source>
        <strain evidence="7 8">CBS 203.66</strain>
    </source>
</reference>
<feature type="compositionally biased region" description="Basic and acidic residues" evidence="5">
    <location>
        <begin position="76"/>
        <end position="91"/>
    </location>
</feature>
<name>A0A8T9B7R3_9HELO</name>
<gene>
    <name evidence="7" type="ORF">LARI1_G008243</name>
</gene>
<dbReference type="AlphaFoldDB" id="A0A8T9B7R3"/>
<feature type="compositionally biased region" description="Basic and acidic residues" evidence="5">
    <location>
        <begin position="105"/>
        <end position="115"/>
    </location>
</feature>
<dbReference type="PANTHER" id="PTHR46754">
    <property type="entry name" value="MKI67 FHA DOMAIN-INTERACTING NUCLEOLAR PHOSPHOPROTEIN"/>
    <property type="match status" value="1"/>
</dbReference>
<feature type="region of interest" description="Disordered" evidence="5">
    <location>
        <begin position="51"/>
        <end position="199"/>
    </location>
</feature>
<feature type="domain" description="RRM" evidence="6">
    <location>
        <begin position="199"/>
        <end position="277"/>
    </location>
</feature>
<organism evidence="7 8">
    <name type="scientific">Lachnellula arida</name>
    <dbReference type="NCBI Taxonomy" id="1316785"/>
    <lineage>
        <taxon>Eukaryota</taxon>
        <taxon>Fungi</taxon>
        <taxon>Dikarya</taxon>
        <taxon>Ascomycota</taxon>
        <taxon>Pezizomycotina</taxon>
        <taxon>Leotiomycetes</taxon>
        <taxon>Helotiales</taxon>
        <taxon>Lachnaceae</taxon>
        <taxon>Lachnellula</taxon>
    </lineage>
</organism>
<evidence type="ECO:0000259" key="6">
    <source>
        <dbReference type="PROSITE" id="PS50102"/>
    </source>
</evidence>
<proteinExistence type="predicted"/>
<dbReference type="Pfam" id="PF00076">
    <property type="entry name" value="RRM_1"/>
    <property type="match status" value="1"/>
</dbReference>
<dbReference type="EMBL" id="QGMF01000694">
    <property type="protein sequence ID" value="TVY14413.1"/>
    <property type="molecule type" value="Genomic_DNA"/>
</dbReference>
<dbReference type="SMART" id="SM00360">
    <property type="entry name" value="RRM"/>
    <property type="match status" value="1"/>
</dbReference>
<dbReference type="InterPro" id="IPR000504">
    <property type="entry name" value="RRM_dom"/>
</dbReference>
<evidence type="ECO:0000256" key="4">
    <source>
        <dbReference type="PROSITE-ProRule" id="PRU00176"/>
    </source>
</evidence>
<dbReference type="GO" id="GO:0003723">
    <property type="term" value="F:RNA binding"/>
    <property type="evidence" value="ECO:0007669"/>
    <property type="project" value="UniProtKB-UniRule"/>
</dbReference>
<dbReference type="Proteomes" id="UP000469559">
    <property type="component" value="Unassembled WGS sequence"/>
</dbReference>
<feature type="region of interest" description="Disordered" evidence="5">
    <location>
        <begin position="435"/>
        <end position="463"/>
    </location>
</feature>
<sequence>MVKEIQTKKRKASLPESGAEKIKKVKKVEAQAVPAKKRKATDDVAVLEVKKTKVASSTSKPKVEQPAKAIPAKKAITSEKIEKKANGDAKPSKSTKKSTPSSKKPVPEPKTKEPEPVQSDDADDADDAPEVEVEDEDESDASEVDDQTEALLKGFESDGDDDAETQEGLPEGQEVPKLTKSQKKKLKKGTQEGTSDKPGVVYIGRVPHGFYEHEMREYFKQFGTILKLRLSRNRKTGASKHFAFVQFESATVADIVAKTMDNYLLFGHILKVKVIPDEQVPADVFKGANKRFKKVPWNQMEGRKLKQGATEEVWGNRIEAEEKKRAEKADKLKKIGYEFEPPQLKSAKGVSKLAEVPTLTEKEDTEVKAIEAAPIPGDSTVAEGSKKAKKVKKSEAAKAVEAPADVPVSEVVEKVVKVKKAEAGDVVEASEVKVKKSKASESVEVSEVSVKKHKKKSKKAKAV</sequence>
<evidence type="ECO:0000256" key="5">
    <source>
        <dbReference type="SAM" id="MobiDB-lite"/>
    </source>
</evidence>
<keyword evidence="2 4" id="KW-0694">RNA-binding</keyword>
<comment type="subcellular location">
    <subcellularLocation>
        <location evidence="1">Nucleus</location>
        <location evidence="1">Nucleolus</location>
    </subcellularLocation>
</comment>
<dbReference type="InterPro" id="IPR035979">
    <property type="entry name" value="RBD_domain_sf"/>
</dbReference>
<feature type="compositionally biased region" description="Low complexity" evidence="5">
    <location>
        <begin position="54"/>
        <end position="75"/>
    </location>
</feature>
<feature type="compositionally biased region" description="Basic residues" evidence="5">
    <location>
        <begin position="451"/>
        <end position="463"/>
    </location>
</feature>
<evidence type="ECO:0000313" key="7">
    <source>
        <dbReference type="EMBL" id="TVY14413.1"/>
    </source>
</evidence>
<feature type="region of interest" description="Disordered" evidence="5">
    <location>
        <begin position="1"/>
        <end position="21"/>
    </location>
</feature>
<evidence type="ECO:0000313" key="8">
    <source>
        <dbReference type="Proteomes" id="UP000469559"/>
    </source>
</evidence>
<feature type="compositionally biased region" description="Acidic residues" evidence="5">
    <location>
        <begin position="118"/>
        <end position="148"/>
    </location>
</feature>
<dbReference type="CDD" id="cd12307">
    <property type="entry name" value="RRM_NIFK_like"/>
    <property type="match status" value="1"/>
</dbReference>
<accession>A0A8T9B7R3</accession>
<dbReference type="InterPro" id="IPR012677">
    <property type="entry name" value="Nucleotide-bd_a/b_plait_sf"/>
</dbReference>
<keyword evidence="3" id="KW-0539">Nucleus</keyword>
<keyword evidence="8" id="KW-1185">Reference proteome</keyword>